<feature type="transmembrane region" description="Helical" evidence="1">
    <location>
        <begin position="128"/>
        <end position="146"/>
    </location>
</feature>
<feature type="transmembrane region" description="Helical" evidence="1">
    <location>
        <begin position="244"/>
        <end position="274"/>
    </location>
</feature>
<keyword evidence="1" id="KW-0472">Membrane</keyword>
<dbReference type="Proteomes" id="UP000297475">
    <property type="component" value="Unassembled WGS sequence"/>
</dbReference>
<sequence>MLLLIAMAYAPMYLSQPDVGGYGVIPGGGLADQIASFAAALLLENRAFPMFAILFGYGMVMLVNRQQAAGTAEKDARGLLRRRALWLIVFGMVHATLVFPGEILTAYGLGTLILGWLLFRADSTIKRAVALLVPFSIVMAVLGSVLMTSDEGSGFVIPGYMTMEDWIVRLVGALIGPLFSSFVFPLLILVTIGMWLGRIGLLDDLSLHRRTLRWLTVVGIAISVLGALPLALAGTGVLSSTSFALGLMLALQIITGIAGGVGYIAAFGLIGLHLEQRRRTGILTRALVAAGRRSLTIYLMVSAGVAIVLHPDLLGLGEYMHRAGAMGVAVVVWTASVAFALWLDTTGKRGPADALLRRLVYR</sequence>
<dbReference type="Pfam" id="PF04235">
    <property type="entry name" value="DUF418"/>
    <property type="match status" value="1"/>
</dbReference>
<dbReference type="PANTHER" id="PTHR30590">
    <property type="entry name" value="INNER MEMBRANE PROTEIN"/>
    <property type="match status" value="1"/>
</dbReference>
<comment type="caution">
    <text evidence="3">The sequence shown here is derived from an EMBL/GenBank/DDBJ whole genome shotgun (WGS) entry which is preliminary data.</text>
</comment>
<accession>A0A4Z0W9V3</accession>
<feature type="transmembrane region" description="Helical" evidence="1">
    <location>
        <begin position="105"/>
        <end position="121"/>
    </location>
</feature>
<proteinExistence type="predicted"/>
<feature type="transmembrane region" description="Helical" evidence="1">
    <location>
        <begin position="323"/>
        <end position="343"/>
    </location>
</feature>
<evidence type="ECO:0000259" key="2">
    <source>
        <dbReference type="Pfam" id="PF04235"/>
    </source>
</evidence>
<dbReference type="OrthoDB" id="2388539at2"/>
<dbReference type="PANTHER" id="PTHR30590:SF2">
    <property type="entry name" value="INNER MEMBRANE PROTEIN"/>
    <property type="match status" value="1"/>
</dbReference>
<feature type="transmembrane region" description="Helical" evidence="1">
    <location>
        <begin position="47"/>
        <end position="63"/>
    </location>
</feature>
<feature type="transmembrane region" description="Helical" evidence="1">
    <location>
        <begin position="295"/>
        <end position="311"/>
    </location>
</feature>
<gene>
    <name evidence="3" type="ORF">E4656_19150</name>
</gene>
<dbReference type="InterPro" id="IPR007349">
    <property type="entry name" value="DUF418"/>
</dbReference>
<feature type="domain" description="DUF418" evidence="2">
    <location>
        <begin position="196"/>
        <end position="362"/>
    </location>
</feature>
<keyword evidence="1" id="KW-1133">Transmembrane helix</keyword>
<feature type="transmembrane region" description="Helical" evidence="1">
    <location>
        <begin position="84"/>
        <end position="99"/>
    </location>
</feature>
<keyword evidence="1" id="KW-0812">Transmembrane</keyword>
<dbReference type="AlphaFoldDB" id="A0A4Z0W9V3"/>
<protein>
    <submittedName>
        <fullName evidence="3">DUF418 domain-containing protein</fullName>
    </submittedName>
</protein>
<name>A0A4Z0W9V3_9GAMM</name>
<reference evidence="3 4" key="1">
    <citation type="submission" date="2019-04" db="EMBL/GenBank/DDBJ databases">
        <title>Natronospirillum operosus gen. nov., sp. nov., a haloalkaliphilic satellite isolated from decaying biomass of laboratory culture of cyanobacterium Geitlerinema sp. and proposal of Natronospirillaceae fam. nov. and Saccharospirillaceae fam. nov.</title>
        <authorList>
            <person name="Kevbrin V."/>
            <person name="Boltyanskaya Y."/>
            <person name="Koziaeva V."/>
            <person name="Grouzdev D.S."/>
            <person name="Park M."/>
            <person name="Cho J."/>
        </authorList>
    </citation>
    <scope>NUCLEOTIDE SEQUENCE [LARGE SCALE GENOMIC DNA]</scope>
    <source>
        <strain evidence="3 4">G-116</strain>
    </source>
</reference>
<evidence type="ECO:0000313" key="3">
    <source>
        <dbReference type="EMBL" id="TGG90270.1"/>
    </source>
</evidence>
<dbReference type="InterPro" id="IPR052529">
    <property type="entry name" value="Bact_Transport_Assoc"/>
</dbReference>
<feature type="transmembrane region" description="Helical" evidence="1">
    <location>
        <begin position="212"/>
        <end position="232"/>
    </location>
</feature>
<evidence type="ECO:0000313" key="4">
    <source>
        <dbReference type="Proteomes" id="UP000297475"/>
    </source>
</evidence>
<dbReference type="EMBL" id="SRMF01000015">
    <property type="protein sequence ID" value="TGG90270.1"/>
    <property type="molecule type" value="Genomic_DNA"/>
</dbReference>
<keyword evidence="4" id="KW-1185">Reference proteome</keyword>
<organism evidence="3 4">
    <name type="scientific">Natronospirillum operosum</name>
    <dbReference type="NCBI Taxonomy" id="2759953"/>
    <lineage>
        <taxon>Bacteria</taxon>
        <taxon>Pseudomonadati</taxon>
        <taxon>Pseudomonadota</taxon>
        <taxon>Gammaproteobacteria</taxon>
        <taxon>Oceanospirillales</taxon>
        <taxon>Natronospirillaceae</taxon>
        <taxon>Natronospirillum</taxon>
    </lineage>
</organism>
<feature type="transmembrane region" description="Helical" evidence="1">
    <location>
        <begin position="166"/>
        <end position="192"/>
    </location>
</feature>
<evidence type="ECO:0000256" key="1">
    <source>
        <dbReference type="SAM" id="Phobius"/>
    </source>
</evidence>